<dbReference type="Proteomes" id="UP001498398">
    <property type="component" value="Unassembled WGS sequence"/>
</dbReference>
<evidence type="ECO:0000313" key="2">
    <source>
        <dbReference type="EMBL" id="KAK7461308.1"/>
    </source>
</evidence>
<organism evidence="2 3">
    <name type="scientific">Marasmiellus scandens</name>
    <dbReference type="NCBI Taxonomy" id="2682957"/>
    <lineage>
        <taxon>Eukaryota</taxon>
        <taxon>Fungi</taxon>
        <taxon>Dikarya</taxon>
        <taxon>Basidiomycota</taxon>
        <taxon>Agaricomycotina</taxon>
        <taxon>Agaricomycetes</taxon>
        <taxon>Agaricomycetidae</taxon>
        <taxon>Agaricales</taxon>
        <taxon>Marasmiineae</taxon>
        <taxon>Omphalotaceae</taxon>
        <taxon>Marasmiellus</taxon>
    </lineage>
</organism>
<feature type="region of interest" description="Disordered" evidence="1">
    <location>
        <begin position="158"/>
        <end position="181"/>
    </location>
</feature>
<dbReference type="EMBL" id="JBANRG010000013">
    <property type="protein sequence ID" value="KAK7461308.1"/>
    <property type="molecule type" value="Genomic_DNA"/>
</dbReference>
<comment type="caution">
    <text evidence="2">The sequence shown here is derived from an EMBL/GenBank/DDBJ whole genome shotgun (WGS) entry which is preliminary data.</text>
</comment>
<gene>
    <name evidence="2" type="ORF">VKT23_008487</name>
</gene>
<accession>A0ABR1JKU3</accession>
<evidence type="ECO:0000256" key="1">
    <source>
        <dbReference type="SAM" id="MobiDB-lite"/>
    </source>
</evidence>
<reference evidence="2 3" key="1">
    <citation type="submission" date="2024-01" db="EMBL/GenBank/DDBJ databases">
        <title>A draft genome for the cacao thread blight pathogen Marasmiellus scandens.</title>
        <authorList>
            <person name="Baruah I.K."/>
            <person name="Leung J."/>
            <person name="Bukari Y."/>
            <person name="Amoako-Attah I."/>
            <person name="Meinhardt L.W."/>
            <person name="Bailey B.A."/>
            <person name="Cohen S.P."/>
        </authorList>
    </citation>
    <scope>NUCLEOTIDE SEQUENCE [LARGE SCALE GENOMIC DNA]</scope>
    <source>
        <strain evidence="2 3">GH-19</strain>
    </source>
</reference>
<feature type="compositionally biased region" description="Low complexity" evidence="1">
    <location>
        <begin position="166"/>
        <end position="179"/>
    </location>
</feature>
<evidence type="ECO:0000313" key="3">
    <source>
        <dbReference type="Proteomes" id="UP001498398"/>
    </source>
</evidence>
<sequence>MIILDSAKCPPCKVAGWILSPEDVEDWARKHMEPERVKQFRFIFQASPTCAIGEMARERSNKPISDKRLLPVIWPKTPNDTQSELTLTRYCLIVRHSRRMGDAEDWQNYQEIEMEERDKVLREILTRDGLCDDLPWVTVPDPRGMTWPFSQRWPESFPLPDPVTPGSSSVGVEASESQSNSESPRHAFFRSVTLRKIWVFLRSTPVSGKYLNSSFKPC</sequence>
<name>A0ABR1JKU3_9AGAR</name>
<protein>
    <submittedName>
        <fullName evidence="2">Uncharacterized protein</fullName>
    </submittedName>
</protein>
<proteinExistence type="predicted"/>
<keyword evidence="3" id="KW-1185">Reference proteome</keyword>